<feature type="compositionally biased region" description="Polar residues" evidence="2">
    <location>
        <begin position="230"/>
        <end position="242"/>
    </location>
</feature>
<reference evidence="5" key="1">
    <citation type="journal article" date="2013" name="Genome Announc.">
        <title>Draft genome sequence of the ascomycete Phaeoacremonium aleophilum strain UCR-PA7, a causal agent of the esca disease complex in grapevines.</title>
        <authorList>
            <person name="Blanco-Ulate B."/>
            <person name="Rolshausen P."/>
            <person name="Cantu D."/>
        </authorList>
    </citation>
    <scope>NUCLEOTIDE SEQUENCE [LARGE SCALE GENOMIC DNA]</scope>
    <source>
        <strain evidence="5">UCR-PA7</strain>
    </source>
</reference>
<feature type="compositionally biased region" description="Low complexity" evidence="2">
    <location>
        <begin position="606"/>
        <end position="617"/>
    </location>
</feature>
<feature type="compositionally biased region" description="Basic and acidic residues" evidence="2">
    <location>
        <begin position="259"/>
        <end position="268"/>
    </location>
</feature>
<dbReference type="eggNOG" id="ENOG502QU2M">
    <property type="taxonomic scope" value="Eukaryota"/>
</dbReference>
<dbReference type="OrthoDB" id="5395440at2759"/>
<dbReference type="EMBL" id="KB933309">
    <property type="protein sequence ID" value="EON96856.1"/>
    <property type="molecule type" value="Genomic_DNA"/>
</dbReference>
<sequence length="719" mass="82050">MEDELKAISAELAASIRREMDLEDLVDRLQAEVNNPQAPGKRTSDYFSDSGYSSAKFSEYDQTKEEVAQIQRRSEQEKAQIRLELTNKLQDERSRRKVLDQQIKELGEKASQIDTAQLRGRDADARVRELEKTCEDLRRRLSEERQVKDNFEDLLSALKGELQNAANERDNLRDEIVPQLKARVEGLEAQASENEKLTYETTKMQQELQSLKLQNTTMNSARSTEDTITRLRSSSVTGQSFKLQHPPTGLSRSNTVKHGQTESREALSERLKDVEAQRDALHNALKSLLERQEFQNRENEKKIKVLEVERDRLLSSSPKKAGYERDVSNLREEINVLRRRAEEAIEQKWLVEKGLIGLKSDLDRAEEEIASLRALLKEKDILIPDSFTRSSGRSSSDSMTAPVTSASLERAYKELQESYREALERIKTLEVGGTSASQDERTKLAMERLELSLSTAIHERDDARQEAASYRDELETLKGSEAAHIASERDLADQLRESARRVEELAQQVRNQLATNATLRTRLSDAVTRGESDQRVSKERLAKMQDRMRSLEEQVVAVQTAAEERVNRHEDELRDLKDAHSSQLQRLRDASGGLRSPRLFPPKSPLSPLLSPNSARRLSPRPSPRRSTTMPVGESDKEELAQVETLKARVQDLESALAAADSEMQEVVGRMNTAQIEVLTLQEERENAVRETRKLQRLLEQERVKSFEERFNSINTMVK</sequence>
<evidence type="ECO:0000259" key="3">
    <source>
        <dbReference type="Pfam" id="PF24554"/>
    </source>
</evidence>
<evidence type="ECO:0000313" key="4">
    <source>
        <dbReference type="EMBL" id="EON96856.1"/>
    </source>
</evidence>
<feature type="region of interest" description="Disordered" evidence="2">
    <location>
        <begin position="216"/>
        <end position="268"/>
    </location>
</feature>
<feature type="domain" description="DUF7603" evidence="3">
    <location>
        <begin position="445"/>
        <end position="553"/>
    </location>
</feature>
<evidence type="ECO:0000313" key="5">
    <source>
        <dbReference type="Proteomes" id="UP000014074"/>
    </source>
</evidence>
<feature type="region of interest" description="Disordered" evidence="2">
    <location>
        <begin position="562"/>
        <end position="638"/>
    </location>
</feature>
<proteinExistence type="predicted"/>
<evidence type="ECO:0000256" key="2">
    <source>
        <dbReference type="SAM" id="MobiDB-lite"/>
    </source>
</evidence>
<gene>
    <name evidence="4" type="ORF">UCRPA7_7596</name>
</gene>
<protein>
    <submittedName>
        <fullName evidence="4">Putative intracellular protein transport-like protein</fullName>
    </submittedName>
</protein>
<dbReference type="RefSeq" id="XP_007918315.1">
    <property type="nucleotide sequence ID" value="XM_007920124.1"/>
</dbReference>
<dbReference type="InterPro" id="IPR056023">
    <property type="entry name" value="DUF7603"/>
</dbReference>
<name>R8BC29_PHAM7</name>
<keyword evidence="1" id="KW-0175">Coiled coil</keyword>
<feature type="coiled-coil region" evidence="1">
    <location>
        <begin position="60"/>
        <end position="214"/>
    </location>
</feature>
<dbReference type="Proteomes" id="UP000014074">
    <property type="component" value="Unassembled WGS sequence"/>
</dbReference>
<dbReference type="GeneID" id="19328369"/>
<organism evidence="4 5">
    <name type="scientific">Phaeoacremonium minimum (strain UCR-PA7)</name>
    <name type="common">Esca disease fungus</name>
    <name type="synonym">Togninia minima</name>
    <dbReference type="NCBI Taxonomy" id="1286976"/>
    <lineage>
        <taxon>Eukaryota</taxon>
        <taxon>Fungi</taxon>
        <taxon>Dikarya</taxon>
        <taxon>Ascomycota</taxon>
        <taxon>Pezizomycotina</taxon>
        <taxon>Sordariomycetes</taxon>
        <taxon>Sordariomycetidae</taxon>
        <taxon>Togniniales</taxon>
        <taxon>Togniniaceae</taxon>
        <taxon>Phaeoacremonium</taxon>
    </lineage>
</organism>
<evidence type="ECO:0000256" key="1">
    <source>
        <dbReference type="SAM" id="Coils"/>
    </source>
</evidence>
<feature type="compositionally biased region" description="Basic and acidic residues" evidence="2">
    <location>
        <begin position="562"/>
        <end position="580"/>
    </location>
</feature>
<dbReference type="KEGG" id="tmn:UCRPA7_7596"/>
<dbReference type="AlphaFoldDB" id="R8BC29"/>
<keyword evidence="5" id="KW-1185">Reference proteome</keyword>
<dbReference type="HOGENOM" id="CLU_002590_0_0_1"/>
<accession>R8BC29</accession>
<dbReference type="Pfam" id="PF24554">
    <property type="entry name" value="DUF7603"/>
    <property type="match status" value="1"/>
</dbReference>